<gene>
    <name evidence="3" type="ORF">A3207_01490</name>
</gene>
<keyword evidence="1" id="KW-0315">Glutamine amidotransferase</keyword>
<evidence type="ECO:0000313" key="4">
    <source>
        <dbReference type="Proteomes" id="UP000752814"/>
    </source>
</evidence>
<dbReference type="RefSeq" id="WP_020448713.1">
    <property type="nucleotide sequence ID" value="NZ_CAYAXV010000006.1"/>
</dbReference>
<protein>
    <submittedName>
        <fullName evidence="3">Cobyric acid synthase</fullName>
    </submittedName>
</protein>
<dbReference type="PANTHER" id="PTHR21343">
    <property type="entry name" value="DETHIOBIOTIN SYNTHETASE"/>
    <property type="match status" value="1"/>
</dbReference>
<dbReference type="Gene3D" id="3.40.50.300">
    <property type="entry name" value="P-loop containing nucleotide triphosphate hydrolases"/>
    <property type="match status" value="1"/>
</dbReference>
<feature type="domain" description="CobQ/CobB/MinD/ParA nucleotide binding" evidence="2">
    <location>
        <begin position="4"/>
        <end position="216"/>
    </location>
</feature>
<dbReference type="OMA" id="GQAFQAW"/>
<reference evidence="3" key="1">
    <citation type="submission" date="2016-03" db="EMBL/GenBank/DDBJ databases">
        <authorList>
            <person name="Borrel G."/>
            <person name="Mccann A."/>
            <person name="O'Toole P.W."/>
        </authorList>
    </citation>
    <scope>NUCLEOTIDE SEQUENCE</scope>
    <source>
        <strain evidence="3">183</strain>
    </source>
</reference>
<dbReference type="GeneID" id="41323243"/>
<organism evidence="3 4">
    <name type="scientific">Candidatus Methanomassiliicoccus intestinalis</name>
    <dbReference type="NCBI Taxonomy" id="1406512"/>
    <lineage>
        <taxon>Archaea</taxon>
        <taxon>Methanobacteriati</taxon>
        <taxon>Thermoplasmatota</taxon>
        <taxon>Thermoplasmata</taxon>
        <taxon>Methanomassiliicoccales</taxon>
        <taxon>Methanomassiliicoccaceae</taxon>
        <taxon>Methanomassiliicoccus</taxon>
    </lineage>
</organism>
<dbReference type="NCBIfam" id="NF001989">
    <property type="entry name" value="PRK00784.1"/>
    <property type="match status" value="1"/>
</dbReference>
<dbReference type="AlphaFoldDB" id="A0A8J8PH88"/>
<comment type="caution">
    <text evidence="3">The sequence shown here is derived from an EMBL/GenBank/DDBJ whole genome shotgun (WGS) entry which is preliminary data.</text>
</comment>
<dbReference type="SUPFAM" id="SSF52540">
    <property type="entry name" value="P-loop containing nucleoside triphosphate hydrolases"/>
    <property type="match status" value="1"/>
</dbReference>
<accession>A0A8J8PH88</accession>
<dbReference type="UniPathway" id="UPA00148"/>
<dbReference type="EMBL" id="LVVT01000001">
    <property type="protein sequence ID" value="TQS84733.1"/>
    <property type="molecule type" value="Genomic_DNA"/>
</dbReference>
<name>A0A8J8PH88_9ARCH</name>
<dbReference type="InterPro" id="IPR002586">
    <property type="entry name" value="CobQ/CobB/MinD/ParA_Nub-bd_dom"/>
</dbReference>
<dbReference type="InterPro" id="IPR027417">
    <property type="entry name" value="P-loop_NTPase"/>
</dbReference>
<dbReference type="Pfam" id="PF01656">
    <property type="entry name" value="CbiA"/>
    <property type="match status" value="1"/>
</dbReference>
<evidence type="ECO:0000313" key="3">
    <source>
        <dbReference type="EMBL" id="TQS84733.1"/>
    </source>
</evidence>
<evidence type="ECO:0000259" key="2">
    <source>
        <dbReference type="Pfam" id="PF01656"/>
    </source>
</evidence>
<proteinExistence type="predicted"/>
<dbReference type="Proteomes" id="UP000752814">
    <property type="component" value="Unassembled WGS sequence"/>
</dbReference>
<dbReference type="GO" id="GO:0009236">
    <property type="term" value="P:cobalamin biosynthetic process"/>
    <property type="evidence" value="ECO:0007669"/>
    <property type="project" value="UniProtKB-UniPathway"/>
</dbReference>
<dbReference type="PANTHER" id="PTHR21343:SF1">
    <property type="entry name" value="COBYRIC ACID SYNTHASE"/>
    <property type="match status" value="1"/>
</dbReference>
<sequence>MTSIMVQATSSGAGKTTLVAILCKHFTSKGINTVPFKAQNISLNSFATQSGGEIGMSQAYQAWACNKEPQTDMNPVLIKPHGPGQSQTILGGKPFNGTRDEIDKYIADAYLRSELDNDLVIIEGSGSPVEINLIDRSNMAVADMADAPVILVGDIEYGGVFAGLYGTYSLMSEKHRQRVKAFVINRFRGDMSLLIPGIDKLEKMIGVPCAGVLPHANLLFPSEDSLDFISGRGTEAEGTDIREAWMENLERIYAISQKYLNYSLIESFIDE</sequence>
<evidence type="ECO:0000256" key="1">
    <source>
        <dbReference type="ARBA" id="ARBA00022962"/>
    </source>
</evidence>